<dbReference type="STRING" id="394096.DB31_3528"/>
<feature type="domain" description="DUF488" evidence="1">
    <location>
        <begin position="3"/>
        <end position="120"/>
    </location>
</feature>
<dbReference type="EMBL" id="JMCB01000002">
    <property type="protein sequence ID" value="KFE71398.1"/>
    <property type="molecule type" value="Genomic_DNA"/>
</dbReference>
<reference evidence="2 3" key="1">
    <citation type="submission" date="2014-04" db="EMBL/GenBank/DDBJ databases">
        <title>Genome assembly of Hyalangium minutum DSM 14724.</title>
        <authorList>
            <person name="Sharma G."/>
            <person name="Subramanian S."/>
        </authorList>
    </citation>
    <scope>NUCLEOTIDE SEQUENCE [LARGE SCALE GENOMIC DNA]</scope>
    <source>
        <strain evidence="2 3">DSM 14724</strain>
    </source>
</reference>
<dbReference type="Pfam" id="PF22751">
    <property type="entry name" value="DUF488-N3a"/>
    <property type="match status" value="1"/>
</dbReference>
<sequence>MPIKTKRWVVPAEPDDGLRVLICRYRPRGVTKAKETWDVWMRDLAPSPELFDAFYGKGQTPITLDAYRERYMSEMQAQQEKIAELAARVDRGETVTLLCSKDCILEQVCHRTLLAELIEAARKR</sequence>
<dbReference type="InterPro" id="IPR054495">
    <property type="entry name" value="DUF488-N3a"/>
</dbReference>
<name>A0A085WUN5_9BACT</name>
<dbReference type="PANTHER" id="PTHR36849">
    <property type="entry name" value="CYTOPLASMIC PROTEIN-RELATED"/>
    <property type="match status" value="1"/>
</dbReference>
<evidence type="ECO:0000313" key="2">
    <source>
        <dbReference type="EMBL" id="KFE71398.1"/>
    </source>
</evidence>
<keyword evidence="3" id="KW-1185">Reference proteome</keyword>
<accession>A0A085WUN5</accession>
<organism evidence="2 3">
    <name type="scientific">Hyalangium minutum</name>
    <dbReference type="NCBI Taxonomy" id="394096"/>
    <lineage>
        <taxon>Bacteria</taxon>
        <taxon>Pseudomonadati</taxon>
        <taxon>Myxococcota</taxon>
        <taxon>Myxococcia</taxon>
        <taxon>Myxococcales</taxon>
        <taxon>Cystobacterineae</taxon>
        <taxon>Archangiaceae</taxon>
        <taxon>Hyalangium</taxon>
    </lineage>
</organism>
<gene>
    <name evidence="2" type="ORF">DB31_3528</name>
</gene>
<evidence type="ECO:0000313" key="3">
    <source>
        <dbReference type="Proteomes" id="UP000028725"/>
    </source>
</evidence>
<dbReference type="RefSeq" id="WP_044183337.1">
    <property type="nucleotide sequence ID" value="NZ_JMCB01000002.1"/>
</dbReference>
<dbReference type="OrthoDB" id="9790745at2"/>
<proteinExistence type="predicted"/>
<protein>
    <recommendedName>
        <fullName evidence="1">DUF488 domain-containing protein</fullName>
    </recommendedName>
</protein>
<dbReference type="AlphaFoldDB" id="A0A085WUN5"/>
<evidence type="ECO:0000259" key="1">
    <source>
        <dbReference type="Pfam" id="PF22751"/>
    </source>
</evidence>
<dbReference type="PANTHER" id="PTHR36849:SF1">
    <property type="entry name" value="CYTOPLASMIC PROTEIN"/>
    <property type="match status" value="1"/>
</dbReference>
<dbReference type="PATRIC" id="fig|394096.3.peg.1178"/>
<dbReference type="InterPro" id="IPR052552">
    <property type="entry name" value="YeaO-like"/>
</dbReference>
<dbReference type="Proteomes" id="UP000028725">
    <property type="component" value="Unassembled WGS sequence"/>
</dbReference>
<comment type="caution">
    <text evidence="2">The sequence shown here is derived from an EMBL/GenBank/DDBJ whole genome shotgun (WGS) entry which is preliminary data.</text>
</comment>